<dbReference type="GO" id="GO:0005829">
    <property type="term" value="C:cytosol"/>
    <property type="evidence" value="ECO:0007669"/>
    <property type="project" value="TreeGrafter"/>
</dbReference>
<dbReference type="RefSeq" id="WP_145895075.1">
    <property type="nucleotide sequence ID" value="NZ_VOBQ01000017.1"/>
</dbReference>
<proteinExistence type="inferred from homology"/>
<dbReference type="InterPro" id="IPR003772">
    <property type="entry name" value="YceD"/>
</dbReference>
<keyword evidence="7" id="KW-1185">Reference proteome</keyword>
<dbReference type="GO" id="GO:0042254">
    <property type="term" value="P:ribosome biogenesis"/>
    <property type="evidence" value="ECO:0007669"/>
    <property type="project" value="UniProtKB-KW"/>
</dbReference>
<comment type="function">
    <text evidence="1">Plays a role in synthesis, processing and/or stability of 23S rRNA.</text>
</comment>
<organism evidence="6 7">
    <name type="scientific">Caenimonas sedimenti</name>
    <dbReference type="NCBI Taxonomy" id="2596921"/>
    <lineage>
        <taxon>Bacteria</taxon>
        <taxon>Pseudomonadati</taxon>
        <taxon>Pseudomonadota</taxon>
        <taxon>Betaproteobacteria</taxon>
        <taxon>Burkholderiales</taxon>
        <taxon>Comamonadaceae</taxon>
        <taxon>Caenimonas</taxon>
    </lineage>
</organism>
<evidence type="ECO:0000256" key="3">
    <source>
        <dbReference type="ARBA" id="ARBA00015716"/>
    </source>
</evidence>
<accession>A0A562ZKA4</accession>
<dbReference type="PANTHER" id="PTHR38099">
    <property type="entry name" value="LARGE RIBOSOMAL RNA SUBUNIT ACCUMULATION PROTEIN YCED"/>
    <property type="match status" value="1"/>
</dbReference>
<evidence type="ECO:0000256" key="1">
    <source>
        <dbReference type="ARBA" id="ARBA00002868"/>
    </source>
</evidence>
<dbReference type="EMBL" id="VOBQ01000017">
    <property type="protein sequence ID" value="TWO68923.1"/>
    <property type="molecule type" value="Genomic_DNA"/>
</dbReference>
<gene>
    <name evidence="6" type="ORF">FN976_21250</name>
</gene>
<protein>
    <recommendedName>
        <fullName evidence="3">Large ribosomal RNA subunit accumulation protein YceD</fullName>
    </recommendedName>
    <alternativeName>
        <fullName evidence="5">23S rRNA accumulation protein YceD</fullName>
    </alternativeName>
</protein>
<dbReference type="InterPro" id="IPR039255">
    <property type="entry name" value="YceD_bac"/>
</dbReference>
<dbReference type="OrthoDB" id="5297600at2"/>
<comment type="similarity">
    <text evidence="2">Belongs to the DUF177 domain family.</text>
</comment>
<name>A0A562ZKA4_9BURK</name>
<comment type="caution">
    <text evidence="6">The sequence shown here is derived from an EMBL/GenBank/DDBJ whole genome shotgun (WGS) entry which is preliminary data.</text>
</comment>
<evidence type="ECO:0000313" key="7">
    <source>
        <dbReference type="Proteomes" id="UP000318199"/>
    </source>
</evidence>
<evidence type="ECO:0000256" key="4">
    <source>
        <dbReference type="ARBA" id="ARBA00022517"/>
    </source>
</evidence>
<dbReference type="Pfam" id="PF02620">
    <property type="entry name" value="YceD"/>
    <property type="match status" value="1"/>
</dbReference>
<evidence type="ECO:0000313" key="6">
    <source>
        <dbReference type="EMBL" id="TWO68923.1"/>
    </source>
</evidence>
<dbReference type="Proteomes" id="UP000318199">
    <property type="component" value="Unassembled WGS sequence"/>
</dbReference>
<evidence type="ECO:0000256" key="5">
    <source>
        <dbReference type="ARBA" id="ARBA00031841"/>
    </source>
</evidence>
<keyword evidence="4" id="KW-0690">Ribosome biogenesis</keyword>
<reference evidence="6 7" key="1">
    <citation type="submission" date="2019-07" db="EMBL/GenBank/DDBJ databases">
        <title>Caenimonas sedimenti sp. nov., isolated from activated sludge.</title>
        <authorList>
            <person name="Xu J."/>
        </authorList>
    </citation>
    <scope>NUCLEOTIDE SEQUENCE [LARGE SCALE GENOMIC DNA]</scope>
    <source>
        <strain evidence="6 7">HX-9-20</strain>
    </source>
</reference>
<evidence type="ECO:0000256" key="2">
    <source>
        <dbReference type="ARBA" id="ARBA00010740"/>
    </source>
</evidence>
<dbReference type="AlphaFoldDB" id="A0A562ZKA4"/>
<sequence>MPKEFDPRRLDVRRFAEEAGTLAGVTPALSFPRLASELETVSASNEVRWTATGELRNPEHVHPEMWLYLEAEATFALTCQRCLQPVDVEVMLERPFRFVADEATAAAEDDEAEEEVLALSREFDLLELVEDELIMDLPVAPMHETCPVPVRMSSADPAYHLAEAERQHPFAVLGKLKAGKS</sequence>
<dbReference type="PANTHER" id="PTHR38099:SF1">
    <property type="entry name" value="LARGE RIBOSOMAL RNA SUBUNIT ACCUMULATION PROTEIN YCED"/>
    <property type="match status" value="1"/>
</dbReference>